<keyword evidence="1" id="KW-0472">Membrane</keyword>
<keyword evidence="1" id="KW-0812">Transmembrane</keyword>
<dbReference type="EMBL" id="LNAL01000008">
    <property type="protein sequence ID" value="KUG06873.1"/>
    <property type="molecule type" value="Genomic_DNA"/>
</dbReference>
<name>A0A9X0HJE4_SOLP1</name>
<gene>
    <name evidence="2" type="ORF">ASU33_05990</name>
</gene>
<evidence type="ECO:0000313" key="2">
    <source>
        <dbReference type="EMBL" id="KUG06873.1"/>
    </source>
</evidence>
<dbReference type="RefSeq" id="WP_059072567.1">
    <property type="nucleotide sequence ID" value="NZ_LNAL01000008.1"/>
</dbReference>
<accession>A0A9X0HJE4</accession>
<sequence length="114" mass="12135">MTALPAFSQTPTAASQICTPRVQAAKNADSLRALPVVRRQYAAARTEAAALGRQLVLSQTRVGQLDARSQELNGALVAQLQATTLWKVKARRRGWVIGIGVGLPAAIGAYTLLR</sequence>
<dbReference type="AlphaFoldDB" id="A0A9X0HJE4"/>
<keyword evidence="1" id="KW-1133">Transmembrane helix</keyword>
<comment type="caution">
    <text evidence="2">The sequence shown here is derived from an EMBL/GenBank/DDBJ whole genome shotgun (WGS) entry which is preliminary data.</text>
</comment>
<evidence type="ECO:0000313" key="3">
    <source>
        <dbReference type="Proteomes" id="UP000054223"/>
    </source>
</evidence>
<keyword evidence="3" id="KW-1185">Reference proteome</keyword>
<feature type="transmembrane region" description="Helical" evidence="1">
    <location>
        <begin position="95"/>
        <end position="113"/>
    </location>
</feature>
<organism evidence="2 3">
    <name type="scientific">Solirubrum puertoriconensis</name>
    <dbReference type="NCBI Taxonomy" id="1751427"/>
    <lineage>
        <taxon>Bacteria</taxon>
        <taxon>Pseudomonadati</taxon>
        <taxon>Bacteroidota</taxon>
        <taxon>Cytophagia</taxon>
        <taxon>Cytophagales</taxon>
    </lineage>
</organism>
<protein>
    <submittedName>
        <fullName evidence="2">Uncharacterized protein</fullName>
    </submittedName>
</protein>
<evidence type="ECO:0000256" key="1">
    <source>
        <dbReference type="SAM" id="Phobius"/>
    </source>
</evidence>
<reference evidence="2 3" key="1">
    <citation type="submission" date="2015-11" db="EMBL/GenBank/DDBJ databases">
        <title>Solirubrum puertoriconensis gen. nov. an environmental bacteria isolated in Puerto Rico.</title>
        <authorList>
            <person name="Cuebas-Irizarry M.F."/>
            <person name="Montalvo-Rodriguez R."/>
        </authorList>
    </citation>
    <scope>NUCLEOTIDE SEQUENCE [LARGE SCALE GENOMIC DNA]</scope>
    <source>
        <strain evidence="2 3">MC1A</strain>
    </source>
</reference>
<dbReference type="Proteomes" id="UP000054223">
    <property type="component" value="Unassembled WGS sequence"/>
</dbReference>
<proteinExistence type="predicted"/>